<dbReference type="AlphaFoldDB" id="A0A5B7ZS60"/>
<keyword evidence="3" id="KW-1185">Reference proteome</keyword>
<sequence length="299" mass="31945">MKLLAIPALLLAALVSTPAEAKLKVFACEPEWGSLVQELAGDKVDVDVATTALQDVHVVEAKPSLIAKVRSADLVVCTGAELEVGWLPQLIRQSGNTKVASGPGSFMAAMQVKTLEKPTALDRANGDVHPDGNPHVQMDPRRVLVIAKALDARLVQLDPANAATYQSRLADFSKRWLAAMVKWQAQAAPLKGRKVVVHHISWVYLWDWLGIQQIGALEPKPAVPPTAAHLASLVGTTKSNNTLAIVRAAYQDPKPADWLSDRTGVPALTLPFTVGGDAQSKDLFGLFDSTIAKLLGAAK</sequence>
<dbReference type="Proteomes" id="UP000308149">
    <property type="component" value="Chromosome"/>
</dbReference>
<dbReference type="InterPro" id="IPR006127">
    <property type="entry name" value="ZnuA-like"/>
</dbReference>
<accession>A0A5B7ZS60</accession>
<proteinExistence type="predicted"/>
<dbReference type="Gene3D" id="3.40.50.1980">
    <property type="entry name" value="Nitrogenase molybdenum iron protein domain"/>
    <property type="match status" value="2"/>
</dbReference>
<dbReference type="Pfam" id="PF01297">
    <property type="entry name" value="ZnuA"/>
    <property type="match status" value="1"/>
</dbReference>
<dbReference type="OrthoDB" id="9810636at2"/>
<reference evidence="2 3" key="1">
    <citation type="submission" date="2019-06" db="EMBL/GenBank/DDBJ databases">
        <title>Thermomonas aquatica sp. nov., isolated from an industrial wastewater treatment plant.</title>
        <authorList>
            <person name="Jeon J.H."/>
            <person name="Park D.-S."/>
        </authorList>
    </citation>
    <scope>NUCLEOTIDE SEQUENCE [LARGE SCALE GENOMIC DNA]</scope>
    <source>
        <strain evidence="2 3">SY21</strain>
    </source>
</reference>
<feature type="signal peptide" evidence="1">
    <location>
        <begin position="1"/>
        <end position="21"/>
    </location>
</feature>
<keyword evidence="1" id="KW-0732">Signal</keyword>
<name>A0A5B7ZS60_9GAMM</name>
<feature type="chain" id="PRO_5022777362" evidence="1">
    <location>
        <begin position="22"/>
        <end position="299"/>
    </location>
</feature>
<dbReference type="SUPFAM" id="SSF53807">
    <property type="entry name" value="Helical backbone' metal receptor"/>
    <property type="match status" value="1"/>
</dbReference>
<dbReference type="GO" id="GO:0046872">
    <property type="term" value="F:metal ion binding"/>
    <property type="evidence" value="ECO:0007669"/>
    <property type="project" value="InterPro"/>
</dbReference>
<evidence type="ECO:0000313" key="2">
    <source>
        <dbReference type="EMBL" id="QDA56632.1"/>
    </source>
</evidence>
<dbReference type="RefSeq" id="WP_139715673.1">
    <property type="nucleotide sequence ID" value="NZ_CP040871.1"/>
</dbReference>
<dbReference type="GO" id="GO:0030001">
    <property type="term" value="P:metal ion transport"/>
    <property type="evidence" value="ECO:0007669"/>
    <property type="project" value="InterPro"/>
</dbReference>
<evidence type="ECO:0000256" key="1">
    <source>
        <dbReference type="SAM" id="SignalP"/>
    </source>
</evidence>
<dbReference type="PANTHER" id="PTHR42953:SF2">
    <property type="entry name" value="ADHESION PROTEIN"/>
    <property type="match status" value="1"/>
</dbReference>
<dbReference type="CDD" id="cd01145">
    <property type="entry name" value="TroA_c"/>
    <property type="match status" value="1"/>
</dbReference>
<dbReference type="KEGG" id="thes:FHQ07_04540"/>
<dbReference type="EMBL" id="CP040871">
    <property type="protein sequence ID" value="QDA56632.1"/>
    <property type="molecule type" value="Genomic_DNA"/>
</dbReference>
<dbReference type="InterPro" id="IPR050492">
    <property type="entry name" value="Bact_metal-bind_prot9"/>
</dbReference>
<evidence type="ECO:0000313" key="3">
    <source>
        <dbReference type="Proteomes" id="UP000308149"/>
    </source>
</evidence>
<protein>
    <submittedName>
        <fullName evidence="2">Zinc ABC transporter substrate-binding protein</fullName>
    </submittedName>
</protein>
<gene>
    <name evidence="2" type="ORF">FHQ07_04540</name>
</gene>
<dbReference type="PANTHER" id="PTHR42953">
    <property type="entry name" value="HIGH-AFFINITY ZINC UPTAKE SYSTEM PROTEIN ZNUA-RELATED"/>
    <property type="match status" value="1"/>
</dbReference>
<organism evidence="2 3">
    <name type="scientific">Thermomonas aquatica</name>
    <dbReference type="NCBI Taxonomy" id="2202149"/>
    <lineage>
        <taxon>Bacteria</taxon>
        <taxon>Pseudomonadati</taxon>
        <taxon>Pseudomonadota</taxon>
        <taxon>Gammaproteobacteria</taxon>
        <taxon>Lysobacterales</taxon>
        <taxon>Lysobacteraceae</taxon>
        <taxon>Thermomonas</taxon>
    </lineage>
</organism>